<dbReference type="Pfam" id="PF02868">
    <property type="entry name" value="Peptidase_M4_C"/>
    <property type="match status" value="1"/>
</dbReference>
<dbReference type="GO" id="GO:0004222">
    <property type="term" value="F:metalloendopeptidase activity"/>
    <property type="evidence" value="ECO:0007669"/>
    <property type="project" value="UniProtKB-UniRule"/>
</dbReference>
<organism evidence="14 15">
    <name type="scientific">Stackebrandtia nassauensis (strain DSM 44728 / CIP 108903 / NRRL B-16338 / NBRC 102104 / LLR-40K-21)</name>
    <dbReference type="NCBI Taxonomy" id="446470"/>
    <lineage>
        <taxon>Bacteria</taxon>
        <taxon>Bacillati</taxon>
        <taxon>Actinomycetota</taxon>
        <taxon>Actinomycetes</taxon>
        <taxon>Glycomycetales</taxon>
        <taxon>Glycomycetaceae</taxon>
        <taxon>Stackebrandtia</taxon>
    </lineage>
</organism>
<dbReference type="RefSeq" id="WP_013017733.1">
    <property type="nucleotide sequence ID" value="NC_013947.1"/>
</dbReference>
<evidence type="ECO:0000256" key="1">
    <source>
        <dbReference type="ARBA" id="ARBA00009388"/>
    </source>
</evidence>
<feature type="region of interest" description="Disordered" evidence="10">
    <location>
        <begin position="219"/>
        <end position="238"/>
    </location>
</feature>
<comment type="cofactor">
    <cofactor evidence="9">
        <name>Zn(2+)</name>
        <dbReference type="ChEBI" id="CHEBI:29105"/>
    </cofactor>
</comment>
<feature type="domain" description="Peptidase M4 C-terminal" evidence="12">
    <location>
        <begin position="334"/>
        <end position="497"/>
    </location>
</feature>
<dbReference type="GO" id="GO:0006508">
    <property type="term" value="P:proteolysis"/>
    <property type="evidence" value="ECO:0007669"/>
    <property type="project" value="UniProtKB-KW"/>
</dbReference>
<dbReference type="Gene3D" id="1.10.390.10">
    <property type="entry name" value="Neutral Protease Domain 2"/>
    <property type="match status" value="1"/>
</dbReference>
<dbReference type="Pfam" id="PF07504">
    <property type="entry name" value="FTP"/>
    <property type="match status" value="1"/>
</dbReference>
<keyword evidence="5 9" id="KW-0378">Hydrolase</keyword>
<comment type="function">
    <text evidence="9">Extracellular zinc metalloprotease.</text>
</comment>
<feature type="active site" description="Proton donor" evidence="8">
    <location>
        <position position="408"/>
    </location>
</feature>
<feature type="domain" description="Peptidase M4" evidence="11">
    <location>
        <begin position="185"/>
        <end position="324"/>
    </location>
</feature>
<comment type="similarity">
    <text evidence="1 9">Belongs to the peptidase M4 family.</text>
</comment>
<dbReference type="Proteomes" id="UP000000844">
    <property type="component" value="Chromosome"/>
</dbReference>
<keyword evidence="2 9" id="KW-0645">Protease</keyword>
<protein>
    <recommendedName>
        <fullName evidence="9">Neutral metalloproteinase</fullName>
        <ecNumber evidence="9">3.4.24.-</ecNumber>
    </recommendedName>
</protein>
<evidence type="ECO:0000313" key="15">
    <source>
        <dbReference type="Proteomes" id="UP000000844"/>
    </source>
</evidence>
<feature type="domain" description="FTP" evidence="13">
    <location>
        <begin position="58"/>
        <end position="98"/>
    </location>
</feature>
<reference evidence="14 15" key="1">
    <citation type="journal article" date="2009" name="Stand. Genomic Sci.">
        <title>Complete genome sequence of Stackebrandtia nassauensis type strain (LLR-40K-21).</title>
        <authorList>
            <person name="Munk C."/>
            <person name="Lapidus A."/>
            <person name="Copeland A."/>
            <person name="Jando M."/>
            <person name="Mayilraj S."/>
            <person name="Glavina Del Rio T."/>
            <person name="Nolan M."/>
            <person name="Chen F."/>
            <person name="Lucas S."/>
            <person name="Tice H."/>
            <person name="Cheng J.F."/>
            <person name="Han C."/>
            <person name="Detter J.C."/>
            <person name="Bruce D."/>
            <person name="Goodwin L."/>
            <person name="Chain P."/>
            <person name="Pitluck S."/>
            <person name="Goker M."/>
            <person name="Ovchinikova G."/>
            <person name="Pati A."/>
            <person name="Ivanova N."/>
            <person name="Mavromatis K."/>
            <person name="Chen A."/>
            <person name="Palaniappan K."/>
            <person name="Land M."/>
            <person name="Hauser L."/>
            <person name="Chang Y.J."/>
            <person name="Jeffries C.D."/>
            <person name="Bristow J."/>
            <person name="Eisen J.A."/>
            <person name="Markowitz V."/>
            <person name="Hugenholtz P."/>
            <person name="Kyrpides N.C."/>
            <person name="Klenk H.P."/>
        </authorList>
    </citation>
    <scope>NUCLEOTIDE SEQUENCE [LARGE SCALE GENOMIC DNA]</scope>
    <source>
        <strain evidence="15">DSM 44728 / CIP 108903 / NRRL B-16338 / NBRC 102104 / LLR-40K-21</strain>
    </source>
</reference>
<dbReference type="InterPro" id="IPR011096">
    <property type="entry name" value="FTP_domain"/>
</dbReference>
<gene>
    <name evidence="14" type="ordered locus">Snas_2479</name>
</gene>
<keyword evidence="7 9" id="KW-0482">Metalloprotease</keyword>
<dbReference type="InterPro" id="IPR013856">
    <property type="entry name" value="Peptidase_M4_domain"/>
</dbReference>
<keyword evidence="6 9" id="KW-0862">Zinc</keyword>
<evidence type="ECO:0000313" key="14">
    <source>
        <dbReference type="EMBL" id="ADD42162.1"/>
    </source>
</evidence>
<sequence>MKRLIVAGSAAALVVAAGVVGATAYADPADTGSKAVAGAESYVKSNGDKLFIGSDDKVTRTGSSETLGLTFSTFEREYKGLKVVGGDFVVATNKSGDVAYARSAQSKTIDLKTVKPKISETKAEAVAGKKASDAKLVVLAWDTPTLAYVSTKKTTDKHGDPVVRDYYVDAATGDKIATSDRVFAGTGNTYYNGKGGTVDFGTKEGGDGFVMEDPNRPGVSCAEEGGEPYTKAEDTWGNGEGTDLETACVDAMYSVGQEWDMLDKWLQRKGIDGEGNGFPIFVGLDDVNAYWDGSSTHFGHSQDGERQATPMDVVGHEFGHGIFQTTPGGSDGGNETGGLNEAAGDIFGTLTEFYANQGTGDEFDPPDYLIGEEVGLVEAGKPIRDMVNPDNVGDPACWSEEIPNTEVHAAAGPADHWFHLLAEGTAQESPTCDSSTLEGIGVEKAGQIWMGAMMGKTSNWTYTQARTAALEFAATSDLYETCAEYDAAKKAFDAVSVPAESDPECSKG</sequence>
<keyword evidence="15" id="KW-1185">Reference proteome</keyword>
<keyword evidence="4 9" id="KW-0732">Signal</keyword>
<keyword evidence="3" id="KW-0479">Metal-binding</keyword>
<evidence type="ECO:0000256" key="8">
    <source>
        <dbReference type="PIRSR" id="PIRSR623612-1"/>
    </source>
</evidence>
<evidence type="ECO:0000256" key="6">
    <source>
        <dbReference type="ARBA" id="ARBA00022833"/>
    </source>
</evidence>
<comment type="subcellular location">
    <subcellularLocation>
        <location evidence="9">Secreted</location>
    </subcellularLocation>
</comment>
<evidence type="ECO:0000259" key="13">
    <source>
        <dbReference type="Pfam" id="PF07504"/>
    </source>
</evidence>
<evidence type="ECO:0000256" key="10">
    <source>
        <dbReference type="SAM" id="MobiDB-lite"/>
    </source>
</evidence>
<dbReference type="InterPro" id="IPR050728">
    <property type="entry name" value="Zinc_Metalloprotease_M4"/>
</dbReference>
<evidence type="ECO:0000256" key="3">
    <source>
        <dbReference type="ARBA" id="ARBA00022723"/>
    </source>
</evidence>
<evidence type="ECO:0000256" key="7">
    <source>
        <dbReference type="ARBA" id="ARBA00023049"/>
    </source>
</evidence>
<feature type="active site" evidence="8">
    <location>
        <position position="317"/>
    </location>
</feature>
<dbReference type="GO" id="GO:0005576">
    <property type="term" value="C:extracellular region"/>
    <property type="evidence" value="ECO:0007669"/>
    <property type="project" value="UniProtKB-SubCell"/>
</dbReference>
<dbReference type="Pfam" id="PF01447">
    <property type="entry name" value="Peptidase_M4"/>
    <property type="match status" value="1"/>
</dbReference>
<evidence type="ECO:0000259" key="12">
    <source>
        <dbReference type="Pfam" id="PF02868"/>
    </source>
</evidence>
<dbReference type="PANTHER" id="PTHR33794:SF1">
    <property type="entry name" value="BACILLOLYSIN"/>
    <property type="match status" value="1"/>
</dbReference>
<proteinExistence type="inferred from homology"/>
<dbReference type="SUPFAM" id="SSF55486">
    <property type="entry name" value="Metalloproteases ('zincins'), catalytic domain"/>
    <property type="match status" value="1"/>
</dbReference>
<evidence type="ECO:0000256" key="4">
    <source>
        <dbReference type="ARBA" id="ARBA00022729"/>
    </source>
</evidence>
<dbReference type="PRINTS" id="PR00730">
    <property type="entry name" value="THERMOLYSIN"/>
</dbReference>
<feature type="signal peptide" evidence="9">
    <location>
        <begin position="1"/>
        <end position="26"/>
    </location>
</feature>
<keyword evidence="9" id="KW-0964">Secreted</keyword>
<dbReference type="GO" id="GO:0046872">
    <property type="term" value="F:metal ion binding"/>
    <property type="evidence" value="ECO:0007669"/>
    <property type="project" value="UniProtKB-UniRule"/>
</dbReference>
<evidence type="ECO:0000256" key="2">
    <source>
        <dbReference type="ARBA" id="ARBA00022670"/>
    </source>
</evidence>
<dbReference type="EC" id="3.4.24.-" evidence="9"/>
<feature type="chain" id="PRO_5023156429" description="Neutral metalloproteinase" evidence="9">
    <location>
        <begin position="27"/>
        <end position="508"/>
    </location>
</feature>
<dbReference type="InterPro" id="IPR001570">
    <property type="entry name" value="Peptidase_M4_C_domain"/>
</dbReference>
<dbReference type="AlphaFoldDB" id="D3Q4Y2"/>
<dbReference type="KEGG" id="sna:Snas_2479"/>
<accession>D3Q4Y2</accession>
<evidence type="ECO:0000256" key="5">
    <source>
        <dbReference type="ARBA" id="ARBA00022801"/>
    </source>
</evidence>
<evidence type="ECO:0000256" key="9">
    <source>
        <dbReference type="RuleBase" id="RU366073"/>
    </source>
</evidence>
<dbReference type="EMBL" id="CP001778">
    <property type="protein sequence ID" value="ADD42162.1"/>
    <property type="molecule type" value="Genomic_DNA"/>
</dbReference>
<dbReference type="eggNOG" id="COG3227">
    <property type="taxonomic scope" value="Bacteria"/>
</dbReference>
<dbReference type="Gene3D" id="3.10.170.10">
    <property type="match status" value="1"/>
</dbReference>
<evidence type="ECO:0000259" key="11">
    <source>
        <dbReference type="Pfam" id="PF01447"/>
    </source>
</evidence>
<dbReference type="HOGENOM" id="CLU_008590_5_1_11"/>
<dbReference type="PANTHER" id="PTHR33794">
    <property type="entry name" value="BACILLOLYSIN"/>
    <property type="match status" value="1"/>
</dbReference>
<dbReference type="InterPro" id="IPR023612">
    <property type="entry name" value="Peptidase_M4"/>
</dbReference>
<dbReference type="CDD" id="cd09597">
    <property type="entry name" value="M4_TLP"/>
    <property type="match status" value="1"/>
</dbReference>
<dbReference type="InterPro" id="IPR027268">
    <property type="entry name" value="Peptidase_M4/M1_CTD_sf"/>
</dbReference>
<dbReference type="STRING" id="446470.Snas_2479"/>
<name>D3Q4Y2_STANL</name>